<proteinExistence type="inferred from homology"/>
<dbReference type="GO" id="GO:0000463">
    <property type="term" value="P:maturation of LSU-rRNA from tricistronic rRNA transcript (SSU-rRNA, 5.8S rRNA, LSU-rRNA)"/>
    <property type="evidence" value="ECO:0007669"/>
    <property type="project" value="UniProtKB-UniRule"/>
</dbReference>
<comment type="function">
    <text evidence="4">Component of the NOP7 complex, which is required for maturation of the 25S and 5.8S ribosomal RNAs and formation of the 60S ribosome.</text>
</comment>
<dbReference type="PROSITE" id="PS50172">
    <property type="entry name" value="BRCT"/>
    <property type="match status" value="1"/>
</dbReference>
<feature type="compositionally biased region" description="Basic and acidic residues" evidence="5">
    <location>
        <begin position="279"/>
        <end position="288"/>
    </location>
</feature>
<evidence type="ECO:0000256" key="5">
    <source>
        <dbReference type="SAM" id="MobiDB-lite"/>
    </source>
</evidence>
<dbReference type="Pfam" id="PF16589">
    <property type="entry name" value="BRCT_2"/>
    <property type="match status" value="1"/>
</dbReference>
<dbReference type="GO" id="GO:0005654">
    <property type="term" value="C:nucleoplasm"/>
    <property type="evidence" value="ECO:0007669"/>
    <property type="project" value="UniProtKB-SubCell"/>
</dbReference>
<dbReference type="Pfam" id="PF06732">
    <property type="entry name" value="Pescadillo_N"/>
    <property type="match status" value="1"/>
</dbReference>
<dbReference type="SMART" id="SM00292">
    <property type="entry name" value="BRCT"/>
    <property type="match status" value="1"/>
</dbReference>
<dbReference type="GO" id="GO:0043021">
    <property type="term" value="F:ribonucleoprotein complex binding"/>
    <property type="evidence" value="ECO:0007669"/>
    <property type="project" value="UniProtKB-UniRule"/>
</dbReference>
<dbReference type="InterPro" id="IPR010613">
    <property type="entry name" value="PES"/>
</dbReference>
<evidence type="ECO:0000313" key="7">
    <source>
        <dbReference type="EMBL" id="KAG2219059.1"/>
    </source>
</evidence>
<feature type="compositionally biased region" description="Acidic residues" evidence="5">
    <location>
        <begin position="432"/>
        <end position="454"/>
    </location>
</feature>
<evidence type="ECO:0000256" key="2">
    <source>
        <dbReference type="ARBA" id="ARBA00022552"/>
    </source>
</evidence>
<evidence type="ECO:0000256" key="4">
    <source>
        <dbReference type="HAMAP-Rule" id="MF_03028"/>
    </source>
</evidence>
<evidence type="ECO:0000313" key="8">
    <source>
        <dbReference type="Proteomes" id="UP000646827"/>
    </source>
</evidence>
<dbReference type="GO" id="GO:0000466">
    <property type="term" value="P:maturation of 5.8S rRNA from tricistronic rRNA transcript (SSU-rRNA, 5.8S rRNA, LSU-rRNA)"/>
    <property type="evidence" value="ECO:0007669"/>
    <property type="project" value="UniProtKB-UniRule"/>
</dbReference>
<comment type="subcellular location">
    <subcellularLocation>
        <location evidence="4">Nucleus</location>
        <location evidence="4">Nucleolus</location>
    </subcellularLocation>
    <subcellularLocation>
        <location evidence="4">Nucleus</location>
        <location evidence="4">Nucleoplasm</location>
    </subcellularLocation>
</comment>
<name>A0A8H7RWE7_9FUNG</name>
<dbReference type="CDD" id="cd17709">
    <property type="entry name" value="BRCT_pescadillo_like"/>
    <property type="match status" value="1"/>
</dbReference>
<dbReference type="OrthoDB" id="10264910at2759"/>
<feature type="compositionally biased region" description="Basic residues" evidence="5">
    <location>
        <begin position="542"/>
        <end position="553"/>
    </location>
</feature>
<dbReference type="GO" id="GO:0003723">
    <property type="term" value="F:RNA binding"/>
    <property type="evidence" value="ECO:0007669"/>
    <property type="project" value="TreeGrafter"/>
</dbReference>
<gene>
    <name evidence="4" type="primary">NOP7</name>
    <name evidence="7" type="ORF">INT45_008903</name>
</gene>
<feature type="domain" description="BRCT" evidence="6">
    <location>
        <begin position="315"/>
        <end position="408"/>
    </location>
</feature>
<dbReference type="Proteomes" id="UP000646827">
    <property type="component" value="Unassembled WGS sequence"/>
</dbReference>
<feature type="region of interest" description="Disordered" evidence="5">
    <location>
        <begin position="262"/>
        <end position="298"/>
    </location>
</feature>
<dbReference type="GO" id="GO:0070545">
    <property type="term" value="C:PeBoW complex"/>
    <property type="evidence" value="ECO:0007669"/>
    <property type="project" value="TreeGrafter"/>
</dbReference>
<dbReference type="AlphaFoldDB" id="A0A8H7RWE7"/>
<reference evidence="7 8" key="1">
    <citation type="submission" date="2020-12" db="EMBL/GenBank/DDBJ databases">
        <title>Metabolic potential, ecology and presence of endohyphal bacteria is reflected in genomic diversity of Mucoromycotina.</title>
        <authorList>
            <person name="Muszewska A."/>
            <person name="Okrasinska A."/>
            <person name="Steczkiewicz K."/>
            <person name="Drgas O."/>
            <person name="Orlowska M."/>
            <person name="Perlinska-Lenart U."/>
            <person name="Aleksandrzak-Piekarczyk T."/>
            <person name="Szatraj K."/>
            <person name="Zielenkiewicz U."/>
            <person name="Pilsyk S."/>
            <person name="Malc E."/>
            <person name="Mieczkowski P."/>
            <person name="Kruszewska J.S."/>
            <person name="Biernat P."/>
            <person name="Pawlowska J."/>
        </authorList>
    </citation>
    <scope>NUCLEOTIDE SEQUENCE [LARGE SCALE GENOMIC DNA]</scope>
    <source>
        <strain evidence="7 8">CBS 142.35</strain>
    </source>
</reference>
<organism evidence="7 8">
    <name type="scientific">Circinella minor</name>
    <dbReference type="NCBI Taxonomy" id="1195481"/>
    <lineage>
        <taxon>Eukaryota</taxon>
        <taxon>Fungi</taxon>
        <taxon>Fungi incertae sedis</taxon>
        <taxon>Mucoromycota</taxon>
        <taxon>Mucoromycotina</taxon>
        <taxon>Mucoromycetes</taxon>
        <taxon>Mucorales</taxon>
        <taxon>Lichtheimiaceae</taxon>
        <taxon>Circinella</taxon>
    </lineage>
</organism>
<feature type="compositionally biased region" description="Basic and acidic residues" evidence="5">
    <location>
        <begin position="522"/>
        <end position="541"/>
    </location>
</feature>
<feature type="compositionally biased region" description="Acidic residues" evidence="5">
    <location>
        <begin position="269"/>
        <end position="278"/>
    </location>
</feature>
<comment type="subunit">
    <text evidence="4">Component of the NOP7 complex, composed of ERB1, NOP7 and YTM1. Within the NOP7 complex ERB1 appears to interact directly with NOP7 and YTM1. The NOP7 complex also associates with the 66S pre-ribosome.</text>
</comment>
<keyword evidence="3 4" id="KW-0539">Nucleus</keyword>
<evidence type="ECO:0000259" key="6">
    <source>
        <dbReference type="PROSITE" id="PS50172"/>
    </source>
</evidence>
<dbReference type="InterPro" id="IPR036420">
    <property type="entry name" value="BRCT_dom_sf"/>
</dbReference>
<dbReference type="InterPro" id="IPR001357">
    <property type="entry name" value="BRCT_dom"/>
</dbReference>
<comment type="similarity">
    <text evidence="4">Belongs to the pescadillo family.</text>
</comment>
<dbReference type="PANTHER" id="PTHR12221">
    <property type="entry name" value="PESCADILLO - RELATED"/>
    <property type="match status" value="1"/>
</dbReference>
<keyword evidence="1 4" id="KW-0690">Ribosome biogenesis</keyword>
<comment type="caution">
    <text evidence="7">The sequence shown here is derived from an EMBL/GenBank/DDBJ whole genome shotgun (WGS) entry which is preliminary data.</text>
</comment>
<protein>
    <recommendedName>
        <fullName evidence="4">Pescadillo homolog</fullName>
    </recommendedName>
    <alternativeName>
        <fullName evidence="4">Nucleolar protein 7 homolog</fullName>
    </alternativeName>
</protein>
<dbReference type="SUPFAM" id="SSF52113">
    <property type="entry name" value="BRCT domain"/>
    <property type="match status" value="1"/>
</dbReference>
<dbReference type="HAMAP" id="MF_03028">
    <property type="entry name" value="Pescadillo"/>
    <property type="match status" value="1"/>
</dbReference>
<evidence type="ECO:0000256" key="3">
    <source>
        <dbReference type="ARBA" id="ARBA00023242"/>
    </source>
</evidence>
<keyword evidence="2 4" id="KW-0698">rRNA processing</keyword>
<evidence type="ECO:0000256" key="1">
    <source>
        <dbReference type="ARBA" id="ARBA00022517"/>
    </source>
</evidence>
<dbReference type="GO" id="GO:0030687">
    <property type="term" value="C:preribosome, large subunit precursor"/>
    <property type="evidence" value="ECO:0007669"/>
    <property type="project" value="UniProtKB-UniRule"/>
</dbReference>
<feature type="compositionally biased region" description="Acidic residues" evidence="5">
    <location>
        <begin position="289"/>
        <end position="298"/>
    </location>
</feature>
<dbReference type="PANTHER" id="PTHR12221:SF6">
    <property type="entry name" value="PESCADILLO HOMOLOG"/>
    <property type="match status" value="1"/>
</dbReference>
<feature type="region of interest" description="Disordered" evidence="5">
    <location>
        <begin position="426"/>
        <end position="553"/>
    </location>
</feature>
<keyword evidence="8" id="KW-1185">Reference proteome</keyword>
<dbReference type="EMBL" id="JAEPRB010000197">
    <property type="protein sequence ID" value="KAG2219059.1"/>
    <property type="molecule type" value="Genomic_DNA"/>
</dbReference>
<accession>A0A8H7RWE7</accession>
<sequence>MAKIQKKGKKGNAANFITRQQALKKLQISLADFRRLCILKGIYPREPRNKKKANKGSTAPATFYYTKDIQYLLHEPLLNKFREYKTFAKKLNKVLHKGEYSTAKSLEENHRPIYSLDHIVKERYPSFVDALRDMDDAISMLYLFSKMPADNKIKADMVKNCQRLIAEFQAYVAKSRSLRKVFYSIKGIYYQAEIKGQTITWIVPYQFSQDVPTDVDFRVMLTFLEFYTTLMGFVNFRLYNELNITYPPKLDGTGSLSLNALPSSMRNDTEEDATETTLDEFKTVGDDKTTEEDGDDSEDVATLRKIQEHSQEVSSLQNLFSNCVFFLSRETPRYALEFMITSCGGQVSWDATVGANPPYSESDERITHQISDRPKVTNRVLSRSYVQPQWVADCINARKILRPSLYEPGSTLPPHLSPFVEAKEGDYVPQGIDEEEPVEGDEDEEEEEEEEEEGVAQAEPVNEEDEYERELKAEAAGVSFSEYQQPEEGKKSAKGKKRTATDVEEAERQEMAHVMMSNKQRKLYEKMKYSNQQKADEVAKLERKKKAIKKAKK</sequence>
<dbReference type="Gene3D" id="3.40.50.10190">
    <property type="entry name" value="BRCT domain"/>
    <property type="match status" value="1"/>
</dbReference>
<dbReference type="FunFam" id="3.40.50.10190:FF:000002">
    <property type="entry name" value="Pescadillo homolog"/>
    <property type="match status" value="1"/>
</dbReference>